<dbReference type="Proteomes" id="UP000307244">
    <property type="component" value="Unassembled WGS sequence"/>
</dbReference>
<gene>
    <name evidence="4" type="ORF">FA047_01960</name>
</gene>
<evidence type="ECO:0000256" key="1">
    <source>
        <dbReference type="ARBA" id="ARBA00022679"/>
    </source>
</evidence>
<evidence type="ECO:0000259" key="3">
    <source>
        <dbReference type="PROSITE" id="PS51186"/>
    </source>
</evidence>
<dbReference type="OrthoDB" id="7205533at2"/>
<accession>A0A4U1CNQ6</accession>
<dbReference type="PROSITE" id="PS51186">
    <property type="entry name" value="GNAT"/>
    <property type="match status" value="1"/>
</dbReference>
<sequence length="170" mass="19593">MIRIEQARFGDLKTLQEISKRTFYETFADSNTEKDMQQYLSVNFSLDKLSSELSETDSRFYIAWDGQTAVGYLKVNTAQAQSDLKEAHSLEIERIYVLKAYHGKKVGQLLYAHAFKVAGELGKSSIWLGVWEKNPRAIRFYEKNGFVTFGTHVFKMGEDEQTDLLMRIVT</sequence>
<feature type="domain" description="N-acetyltransferase" evidence="3">
    <location>
        <begin position="2"/>
        <end position="170"/>
    </location>
</feature>
<evidence type="ECO:0000313" key="4">
    <source>
        <dbReference type="EMBL" id="TKC08886.1"/>
    </source>
</evidence>
<dbReference type="EMBL" id="SWBQ01000001">
    <property type="protein sequence ID" value="TKC08886.1"/>
    <property type="molecule type" value="Genomic_DNA"/>
</dbReference>
<proteinExistence type="predicted"/>
<dbReference type="SUPFAM" id="SSF55729">
    <property type="entry name" value="Acyl-CoA N-acyltransferases (Nat)"/>
    <property type="match status" value="1"/>
</dbReference>
<protein>
    <submittedName>
        <fullName evidence="4">GNAT family N-acetyltransferase</fullName>
    </submittedName>
</protein>
<organism evidence="4 5">
    <name type="scientific">Pedobacter frigoris</name>
    <dbReference type="NCBI Taxonomy" id="2571272"/>
    <lineage>
        <taxon>Bacteria</taxon>
        <taxon>Pseudomonadati</taxon>
        <taxon>Bacteroidota</taxon>
        <taxon>Sphingobacteriia</taxon>
        <taxon>Sphingobacteriales</taxon>
        <taxon>Sphingobacteriaceae</taxon>
        <taxon>Pedobacter</taxon>
    </lineage>
</organism>
<dbReference type="RefSeq" id="WP_136834305.1">
    <property type="nucleotide sequence ID" value="NZ_SWBQ01000001.1"/>
</dbReference>
<dbReference type="InterPro" id="IPR000182">
    <property type="entry name" value="GNAT_dom"/>
</dbReference>
<dbReference type="Gene3D" id="3.40.630.30">
    <property type="match status" value="1"/>
</dbReference>
<evidence type="ECO:0000313" key="5">
    <source>
        <dbReference type="Proteomes" id="UP000307244"/>
    </source>
</evidence>
<dbReference type="InterPro" id="IPR050832">
    <property type="entry name" value="Bact_Acetyltransf"/>
</dbReference>
<keyword evidence="2" id="KW-0012">Acyltransferase</keyword>
<dbReference type="PANTHER" id="PTHR43877">
    <property type="entry name" value="AMINOALKYLPHOSPHONATE N-ACETYLTRANSFERASE-RELATED-RELATED"/>
    <property type="match status" value="1"/>
</dbReference>
<evidence type="ECO:0000256" key="2">
    <source>
        <dbReference type="ARBA" id="ARBA00023315"/>
    </source>
</evidence>
<comment type="caution">
    <text evidence="4">The sequence shown here is derived from an EMBL/GenBank/DDBJ whole genome shotgun (WGS) entry which is preliminary data.</text>
</comment>
<dbReference type="CDD" id="cd04301">
    <property type="entry name" value="NAT_SF"/>
    <property type="match status" value="1"/>
</dbReference>
<keyword evidence="5" id="KW-1185">Reference proteome</keyword>
<keyword evidence="1 4" id="KW-0808">Transferase</keyword>
<dbReference type="InterPro" id="IPR016181">
    <property type="entry name" value="Acyl_CoA_acyltransferase"/>
</dbReference>
<name>A0A4U1CNQ6_9SPHI</name>
<dbReference type="Pfam" id="PF00583">
    <property type="entry name" value="Acetyltransf_1"/>
    <property type="match status" value="1"/>
</dbReference>
<dbReference type="GO" id="GO:0016747">
    <property type="term" value="F:acyltransferase activity, transferring groups other than amino-acyl groups"/>
    <property type="evidence" value="ECO:0007669"/>
    <property type="project" value="InterPro"/>
</dbReference>
<dbReference type="AlphaFoldDB" id="A0A4U1CNQ6"/>
<reference evidence="4 5" key="1">
    <citation type="submission" date="2019-04" db="EMBL/GenBank/DDBJ databases">
        <title>Pedobacter sp. RP-3-15 sp. nov., isolated from Arctic soil.</title>
        <authorList>
            <person name="Dahal R.H."/>
            <person name="Kim D.-U."/>
        </authorList>
    </citation>
    <scope>NUCLEOTIDE SEQUENCE [LARGE SCALE GENOMIC DNA]</scope>
    <source>
        <strain evidence="4 5">RP-3-15</strain>
    </source>
</reference>